<sequence length="180" mass="20413">MAPTLSLSLCLLRAVRRCALETEVRILQVLGLHPPPTPALVVQAPTCIPWEEGSAANTEDPSFLDSIFWMAAPKSRRTIEVNRTRRRAPEKLEKLKTNIDVCPECGHLKQKHVLCGFCYEKVLKETAKIKEEIRLKEGGHFNVATVETAVLYEGEKPTESDEGKRIIERNRKRPAWFPLN</sequence>
<keyword evidence="5" id="KW-0496">Mitochondrion</keyword>
<evidence type="ECO:0000256" key="1">
    <source>
        <dbReference type="ARBA" id="ARBA00004173"/>
    </source>
</evidence>
<dbReference type="PANTHER" id="PTHR21026:SF2">
    <property type="entry name" value="LARGE RIBOSOMAL SUBUNIT PROTEIN BL32M"/>
    <property type="match status" value="1"/>
</dbReference>
<evidence type="ECO:0000256" key="3">
    <source>
        <dbReference type="ARBA" id="ARBA00022946"/>
    </source>
</evidence>
<name>A0AAV7VH69_PLEWA</name>
<dbReference type="PANTHER" id="PTHR21026">
    <property type="entry name" value="39S RIBOSOMAL PROTEIN L32, MITOCHONDRIAL"/>
    <property type="match status" value="1"/>
</dbReference>
<dbReference type="AlphaFoldDB" id="A0AAV7VH69"/>
<protein>
    <recommendedName>
        <fullName evidence="7">Large ribosomal subunit protein bL32m</fullName>
    </recommendedName>
    <alternativeName>
        <fullName evidence="8">39S ribosomal protein L32, mitochondrial</fullName>
    </alternativeName>
</protein>
<dbReference type="GO" id="GO:0003735">
    <property type="term" value="F:structural constituent of ribosome"/>
    <property type="evidence" value="ECO:0007669"/>
    <property type="project" value="InterPro"/>
</dbReference>
<organism evidence="11 12">
    <name type="scientific">Pleurodeles waltl</name>
    <name type="common">Iberian ribbed newt</name>
    <dbReference type="NCBI Taxonomy" id="8319"/>
    <lineage>
        <taxon>Eukaryota</taxon>
        <taxon>Metazoa</taxon>
        <taxon>Chordata</taxon>
        <taxon>Craniata</taxon>
        <taxon>Vertebrata</taxon>
        <taxon>Euteleostomi</taxon>
        <taxon>Amphibia</taxon>
        <taxon>Batrachia</taxon>
        <taxon>Caudata</taxon>
        <taxon>Salamandroidea</taxon>
        <taxon>Salamandridae</taxon>
        <taxon>Pleurodelinae</taxon>
        <taxon>Pleurodeles</taxon>
    </lineage>
</organism>
<comment type="subcellular location">
    <subcellularLocation>
        <location evidence="1">Mitochondrion</location>
    </subcellularLocation>
</comment>
<dbReference type="NCBIfam" id="TIGR01031">
    <property type="entry name" value="rpmF_bact"/>
    <property type="match status" value="1"/>
</dbReference>
<dbReference type="InterPro" id="IPR051991">
    <property type="entry name" value="Mitoribosomal_protein_bL32"/>
</dbReference>
<comment type="similarity">
    <text evidence="2">Belongs to the bacterial ribosomal protein bL32 family.</text>
</comment>
<evidence type="ECO:0000256" key="8">
    <source>
        <dbReference type="ARBA" id="ARBA00042577"/>
    </source>
</evidence>
<keyword evidence="4" id="KW-0689">Ribosomal protein</keyword>
<evidence type="ECO:0000256" key="7">
    <source>
        <dbReference type="ARBA" id="ARBA00039935"/>
    </source>
</evidence>
<evidence type="ECO:0000256" key="10">
    <source>
        <dbReference type="SAM" id="SignalP"/>
    </source>
</evidence>
<comment type="caution">
    <text evidence="11">The sequence shown here is derived from an EMBL/GenBank/DDBJ whole genome shotgun (WGS) entry which is preliminary data.</text>
</comment>
<dbReference type="InterPro" id="IPR002677">
    <property type="entry name" value="Ribosomal_bL32"/>
</dbReference>
<feature type="signal peptide" evidence="10">
    <location>
        <begin position="1"/>
        <end position="17"/>
    </location>
</feature>
<dbReference type="GO" id="GO:0006412">
    <property type="term" value="P:translation"/>
    <property type="evidence" value="ECO:0007669"/>
    <property type="project" value="InterPro"/>
</dbReference>
<reference evidence="11" key="1">
    <citation type="journal article" date="2022" name="bioRxiv">
        <title>Sequencing and chromosome-scale assembly of the giantPleurodeles waltlgenome.</title>
        <authorList>
            <person name="Brown T."/>
            <person name="Elewa A."/>
            <person name="Iarovenko S."/>
            <person name="Subramanian E."/>
            <person name="Araus A.J."/>
            <person name="Petzold A."/>
            <person name="Susuki M."/>
            <person name="Suzuki K.-i.T."/>
            <person name="Hayashi T."/>
            <person name="Toyoda A."/>
            <person name="Oliveira C."/>
            <person name="Osipova E."/>
            <person name="Leigh N.D."/>
            <person name="Simon A."/>
            <person name="Yun M.H."/>
        </authorList>
    </citation>
    <scope>NUCLEOTIDE SEQUENCE</scope>
    <source>
        <strain evidence="11">20211129_DDA</strain>
        <tissue evidence="11">Liver</tissue>
    </source>
</reference>
<keyword evidence="6" id="KW-0687">Ribonucleoprotein</keyword>
<evidence type="ECO:0000256" key="5">
    <source>
        <dbReference type="ARBA" id="ARBA00023128"/>
    </source>
</evidence>
<keyword evidence="10" id="KW-0732">Signal</keyword>
<evidence type="ECO:0000256" key="4">
    <source>
        <dbReference type="ARBA" id="ARBA00022980"/>
    </source>
</evidence>
<dbReference type="SUPFAM" id="SSF57829">
    <property type="entry name" value="Zn-binding ribosomal proteins"/>
    <property type="match status" value="1"/>
</dbReference>
<comment type="function">
    <text evidence="9">Component of the mitochondrial large ribosomal subunit (mt-LSU). The mitochondrial ribosome (mitoribosome) is a large ribonucleoprotein complex responsible for the synthesis of proteins inside mitochondria.</text>
</comment>
<accession>A0AAV7VH69</accession>
<keyword evidence="3" id="KW-0809">Transit peptide</keyword>
<keyword evidence="12" id="KW-1185">Reference proteome</keyword>
<dbReference type="Proteomes" id="UP001066276">
    <property type="component" value="Chromosome 2_1"/>
</dbReference>
<dbReference type="EMBL" id="JANPWB010000003">
    <property type="protein sequence ID" value="KAJ1200097.1"/>
    <property type="molecule type" value="Genomic_DNA"/>
</dbReference>
<dbReference type="InterPro" id="IPR011332">
    <property type="entry name" value="Ribosomal_zn-bd"/>
</dbReference>
<gene>
    <name evidence="11" type="ORF">NDU88_003925</name>
</gene>
<proteinExistence type="inferred from homology"/>
<evidence type="ECO:0000313" key="12">
    <source>
        <dbReference type="Proteomes" id="UP001066276"/>
    </source>
</evidence>
<evidence type="ECO:0000313" key="11">
    <source>
        <dbReference type="EMBL" id="KAJ1200097.1"/>
    </source>
</evidence>
<feature type="chain" id="PRO_5043384055" description="Large ribosomal subunit protein bL32m" evidence="10">
    <location>
        <begin position="18"/>
        <end position="180"/>
    </location>
</feature>
<evidence type="ECO:0000256" key="2">
    <source>
        <dbReference type="ARBA" id="ARBA00008560"/>
    </source>
</evidence>
<evidence type="ECO:0000256" key="6">
    <source>
        <dbReference type="ARBA" id="ARBA00023274"/>
    </source>
</evidence>
<dbReference type="GO" id="GO:0005762">
    <property type="term" value="C:mitochondrial large ribosomal subunit"/>
    <property type="evidence" value="ECO:0007669"/>
    <property type="project" value="TreeGrafter"/>
</dbReference>
<evidence type="ECO:0000256" key="9">
    <source>
        <dbReference type="ARBA" id="ARBA00045766"/>
    </source>
</evidence>
<dbReference type="Pfam" id="PF01783">
    <property type="entry name" value="Ribosomal_L32p"/>
    <property type="match status" value="1"/>
</dbReference>